<evidence type="ECO:0000313" key="3">
    <source>
        <dbReference type="Proteomes" id="UP000230292"/>
    </source>
</evidence>
<dbReference type="Gene3D" id="6.10.250.2410">
    <property type="match status" value="1"/>
</dbReference>
<dbReference type="Proteomes" id="UP000230292">
    <property type="component" value="Unassembled WGS sequence"/>
</dbReference>
<comment type="caution">
    <text evidence="2">The sequence shown here is derived from an EMBL/GenBank/DDBJ whole genome shotgun (WGS) entry which is preliminary data.</text>
</comment>
<reference evidence="2 3" key="1">
    <citation type="submission" date="2017-09" db="EMBL/GenBank/DDBJ databases">
        <title>Depth-based differentiation of microbial function through sediment-hosted aquifers and enrichment of novel symbionts in the deep terrestrial subsurface.</title>
        <authorList>
            <person name="Probst A.J."/>
            <person name="Ladd B."/>
            <person name="Jarett J.K."/>
            <person name="Geller-Mcgrath D.E."/>
            <person name="Sieber C.M."/>
            <person name="Emerson J.B."/>
            <person name="Anantharaman K."/>
            <person name="Thomas B.C."/>
            <person name="Malmstrom R."/>
            <person name="Stieglmeier M."/>
            <person name="Klingl A."/>
            <person name="Woyke T."/>
            <person name="Ryan C.M."/>
            <person name="Banfield J.F."/>
        </authorList>
    </citation>
    <scope>NUCLEOTIDE SEQUENCE [LARGE SCALE GENOMIC DNA]</scope>
    <source>
        <strain evidence="2">CG15_BIG_FIL_POST_REV_8_21_14_020_45_12</strain>
    </source>
</reference>
<evidence type="ECO:0000313" key="2">
    <source>
        <dbReference type="EMBL" id="PIW36895.1"/>
    </source>
</evidence>
<protein>
    <recommendedName>
        <fullName evidence="1">Segregation and condensation protein A</fullName>
    </recommendedName>
</protein>
<dbReference type="AlphaFoldDB" id="A0A2M7H3T5"/>
<dbReference type="Pfam" id="PF02616">
    <property type="entry name" value="SMC_ScpA"/>
    <property type="match status" value="1"/>
</dbReference>
<dbReference type="Gene3D" id="1.10.10.580">
    <property type="entry name" value="Structural maintenance of chromosome 1. Chain E"/>
    <property type="match status" value="1"/>
</dbReference>
<dbReference type="InterPro" id="IPR023093">
    <property type="entry name" value="ScpA-like_C"/>
</dbReference>
<accession>A0A2M7H3T5</accession>
<organism evidence="2 3">
    <name type="scientific">Candidatus Kerfeldbacteria bacterium CG15_BIG_FIL_POST_REV_8_21_14_020_45_12</name>
    <dbReference type="NCBI Taxonomy" id="2014247"/>
    <lineage>
        <taxon>Bacteria</taxon>
        <taxon>Candidatus Kerfeldiibacteriota</taxon>
    </lineage>
</organism>
<dbReference type="PANTHER" id="PTHR33969:SF2">
    <property type="entry name" value="SEGREGATION AND CONDENSATION PROTEIN A"/>
    <property type="match status" value="1"/>
</dbReference>
<dbReference type="PANTHER" id="PTHR33969">
    <property type="entry name" value="SEGREGATION AND CONDENSATION PROTEIN A"/>
    <property type="match status" value="1"/>
</dbReference>
<proteinExistence type="predicted"/>
<dbReference type="InterPro" id="IPR003768">
    <property type="entry name" value="ScpA"/>
</dbReference>
<evidence type="ECO:0000256" key="1">
    <source>
        <dbReference type="ARBA" id="ARBA00044777"/>
    </source>
</evidence>
<gene>
    <name evidence="2" type="ORF">COW24_02970</name>
</gene>
<name>A0A2M7H3T5_9BACT</name>
<sequence>MNKEFQLEKFSGPLDLLLQLIEQKELQITDIALADVTEQFIQYLEEVEERYPHELADFLTIATRLLLLKSQALMPYLQVDEEEDLGDLEVQLKMYRKYVDAMRGIEDLLAAGKVLHPRKAFKSQEVVFRPPEGVGPDQLREYFVDVLQSLEPIVRIPRSAVEKVVSLREKFTQIHDLLKNNATLVFAELMSENADRAEVVVTFLALLELVKQQSIYVRQETPLAEIVIERVS</sequence>
<dbReference type="EMBL" id="PFGC01000037">
    <property type="protein sequence ID" value="PIW36895.1"/>
    <property type="molecule type" value="Genomic_DNA"/>
</dbReference>